<reference evidence="8 9" key="1">
    <citation type="journal article" date="2018" name="Mol. Biol. Evol.">
        <title>Broad Genomic Sampling Reveals a Smut Pathogenic Ancestry of the Fungal Clade Ustilaginomycotina.</title>
        <authorList>
            <person name="Kijpornyongpan T."/>
            <person name="Mondo S.J."/>
            <person name="Barry K."/>
            <person name="Sandor L."/>
            <person name="Lee J."/>
            <person name="Lipzen A."/>
            <person name="Pangilinan J."/>
            <person name="LaButti K."/>
            <person name="Hainaut M."/>
            <person name="Henrissat B."/>
            <person name="Grigoriev I.V."/>
            <person name="Spatafora J.W."/>
            <person name="Aime M.C."/>
        </authorList>
    </citation>
    <scope>NUCLEOTIDE SEQUENCE [LARGE SCALE GENOMIC DNA]</scope>
    <source>
        <strain evidence="8 9">MCA 4718</strain>
    </source>
</reference>
<keyword evidence="2" id="KW-0813">Transport</keyword>
<dbReference type="GO" id="GO:0005794">
    <property type="term" value="C:Golgi apparatus"/>
    <property type="evidence" value="ECO:0007669"/>
    <property type="project" value="UniProtKB-ARBA"/>
</dbReference>
<dbReference type="PANTHER" id="PTHR10663">
    <property type="entry name" value="GUANYL-NUCLEOTIDE EXCHANGE FACTOR"/>
    <property type="match status" value="1"/>
</dbReference>
<feature type="domain" description="Mon2/Sec7/BIG1-like dimerisation and cyclophilin-binding" evidence="7">
    <location>
        <begin position="3"/>
        <end position="197"/>
    </location>
</feature>
<dbReference type="GO" id="GO:0015031">
    <property type="term" value="P:protein transport"/>
    <property type="evidence" value="ECO:0007669"/>
    <property type="project" value="UniProtKB-KW"/>
</dbReference>
<dbReference type="Pfam" id="PF16213">
    <property type="entry name" value="DCB"/>
    <property type="match status" value="1"/>
</dbReference>
<dbReference type="GeneID" id="37017276"/>
<comment type="similarity">
    <text evidence="1">Belongs to the MON2 family.</text>
</comment>
<evidence type="ECO:0000313" key="9">
    <source>
        <dbReference type="Proteomes" id="UP000245942"/>
    </source>
</evidence>
<dbReference type="OrthoDB" id="294853at2759"/>
<evidence type="ECO:0000259" key="7">
    <source>
        <dbReference type="Pfam" id="PF16213"/>
    </source>
</evidence>
<keyword evidence="9" id="KW-1185">Reference proteome</keyword>
<accession>A0A316TYP8</accession>
<sequence length="1812" mass="194557">MSQLLLSDLTALANESRRRSPEVKTAADAALASLRADFDGTLAKCRRDPRRSAASDVYGREASFDAGATQILEEHLLLRPIVLACNAKAHLKVAGLGVSLLQRIIAMRVVPEPAIAPIVELLSPLSAKGDVELLLKLLQTFSALLLAYPSIHGSLLSSVLHLCFRLQDSKVQVVSSTAAATVRQTVMVVFEKVAEEDRVLDGIKEGGEDAAVAAPLAVQTVEIPAAETVTLFPSSADAYSVLSDLNGLAQDEPAKFLQLSSLPRTFTLELIESILVNHASLVRSHPELLLTLRRSTCPMLIRALSEKLSFPVTLRFTRLLFALLRQFSSELVVEVEILVSILLRFMSSDPKHPTPKWQRIIALEVTRSLCSEGVFLRNLWTWFDGKDSSARVFTTLVQTLKAVITEAPEAIGADPASDAYGSPPSSARASTDRRQSSTFGLYEAAAGMANAVLSSTGSADVSQNATLGLASAPGIQFVDQLEKAEPPPSSPTYVYLLASQSLVHLAQSLAQSVLPAYSSFVNSRPRRAGVAPPRLEIGSLSSETQQAEVVTAQAMVTVAAKPMRTAFFLLLSARTDDAIFCEVLTAVRNLTNTCGVLGVDKARDGFMNSLINLAAPTAILIASEEGSDDSKTVLSERNLAALRVLAHVTVYLSGLLDEHWLPVLTGICEAEYLLRRAIAKRAASARRDSSAMSRESSVVTSPSKHSVAPSTFQPGFSLASLPLDSKTGKLQLLSGLDYEAMLKEVGRCFDNSLALDTAAFQAFGEALCTLVDAFCKATADGDAGTVASPGSNKAPLLLRMSKGGNAAVTAASVVLDNARTVARLNMKRMALSPANQGWDRLTQQLLSISADPSIRAALRVQAAEVLAEMLYEAMGIQATTKDSSGSSQSTSEAVRIQRQIFTPLHSLSVLGGSTALSDVDVRKAGTETMRKIIETYGHALRLGWETIFEVAIAACDGSQAAPGSKIDERPSLPGRPAAQSLVKSAFASVQIVCSDLLSALNLSQIELSIQALQRFAVSDDINVALTAGSALWGITAELASRSPTDGTSSDQDITQLWLALLFAFCEIAKDARPEVRDAAVSGLFRVLASHGSVLSPEAWSRTLREVLFPLLEHSTSSALRARQNEQTAADAQPPKTPVSAARNRRTSSSMSNTLPPPAVAKQWEETCVVAFQQLGGVLGDFLQTRILSAPDAGELWGELLAKVKAAFLTGPASISQSSMRAFEAMLKSQAEKGEQSASDAAMAAWRTAWQTWKDIGDVLHDSATVFSQANLLAYIETFRPLYKLQSEPVELEAIPRLHLATTYSASPHTLNDVDDRTPVQTASREALFDLKEVPELPSKLLTHFADCISLPFSVPEQADGDPRAKQSSYIALHKSAVQDALELYSKWDTTADIYASGALNSLLAALLIPIKLRYDCPPPSRRVVEDGAAAPRALWQEATLAVCRITERCCRYLQSELVQLEEGHVQDLWRHLLATYQAALEADCSHLTELDAADPHRLDDQAYDLLLLSTFEVNIWPILGDRKTPSALIEQFATVLARASRLYDDSAVQRGPPPASQAWSAKAIAGADDVSPSLKGGTVLELPPSPRELFSFACLDLMFLICSDRGAASKSEDQEAKQRYHRVAALSLPYLLRRAAAAVQAYTADGLLQGGAPFPRIREEEMYVILTHLLDLRLIPSTLAAATASDPSAAVSALYSSSSEQGEGRGEELTLKTLSQRSPRAHLFTLHAQLCSILSLPGELSSFRVGTSSVGTTLVAPPELERSIPRAPAGFEYGGLIGREANVLGSVRLERDQPMKAVELARACLAVVSGAF</sequence>
<dbReference type="Pfam" id="PF12783">
    <property type="entry name" value="Sec7-like_HUS"/>
    <property type="match status" value="1"/>
</dbReference>
<evidence type="ECO:0000259" key="5">
    <source>
        <dbReference type="Pfam" id="PF12783"/>
    </source>
</evidence>
<dbReference type="InterPro" id="IPR032629">
    <property type="entry name" value="DCB_dom"/>
</dbReference>
<dbReference type="RefSeq" id="XP_025345427.1">
    <property type="nucleotide sequence ID" value="XM_025495542.1"/>
</dbReference>
<gene>
    <name evidence="8" type="ORF">BCV69DRAFT_80150</name>
</gene>
<evidence type="ECO:0000256" key="2">
    <source>
        <dbReference type="ARBA" id="ARBA00022448"/>
    </source>
</evidence>
<dbReference type="InterPro" id="IPR032817">
    <property type="entry name" value="Mon2_C"/>
</dbReference>
<dbReference type="InterPro" id="IPR016024">
    <property type="entry name" value="ARM-type_fold"/>
</dbReference>
<dbReference type="Pfam" id="PF16206">
    <property type="entry name" value="Mon2_C"/>
    <property type="match status" value="1"/>
</dbReference>
<protein>
    <recommendedName>
        <fullName evidence="10">Protein MON2 homolog</fullName>
    </recommendedName>
</protein>
<dbReference type="InterPro" id="IPR032691">
    <property type="entry name" value="Mon2/Sec7/BIG1-like_HUS"/>
</dbReference>
<dbReference type="Proteomes" id="UP000245942">
    <property type="component" value="Unassembled WGS sequence"/>
</dbReference>
<dbReference type="PANTHER" id="PTHR10663:SF333">
    <property type="entry name" value="PROTEIN MON2 HOMOLOG"/>
    <property type="match status" value="1"/>
</dbReference>
<evidence type="ECO:0000259" key="6">
    <source>
        <dbReference type="Pfam" id="PF16206"/>
    </source>
</evidence>
<feature type="compositionally biased region" description="Polar residues" evidence="4">
    <location>
        <begin position="1119"/>
        <end position="1129"/>
    </location>
</feature>
<evidence type="ECO:0000256" key="3">
    <source>
        <dbReference type="ARBA" id="ARBA00022927"/>
    </source>
</evidence>
<evidence type="ECO:0000256" key="1">
    <source>
        <dbReference type="ARBA" id="ARBA00008144"/>
    </source>
</evidence>
<keyword evidence="3" id="KW-0653">Protein transport</keyword>
<feature type="domain" description="Mon2 C-terminal" evidence="6">
    <location>
        <begin position="1049"/>
        <end position="1230"/>
    </location>
</feature>
<feature type="region of interest" description="Disordered" evidence="4">
    <location>
        <begin position="1119"/>
        <end position="1157"/>
    </location>
</feature>
<feature type="region of interest" description="Disordered" evidence="4">
    <location>
        <begin position="414"/>
        <end position="434"/>
    </location>
</feature>
<organism evidence="8 9">
    <name type="scientific">Pseudomicrostroma glucosiphilum</name>
    <dbReference type="NCBI Taxonomy" id="1684307"/>
    <lineage>
        <taxon>Eukaryota</taxon>
        <taxon>Fungi</taxon>
        <taxon>Dikarya</taxon>
        <taxon>Basidiomycota</taxon>
        <taxon>Ustilaginomycotina</taxon>
        <taxon>Exobasidiomycetes</taxon>
        <taxon>Microstromatales</taxon>
        <taxon>Microstromatales incertae sedis</taxon>
        <taxon>Pseudomicrostroma</taxon>
    </lineage>
</organism>
<dbReference type="SUPFAM" id="SSF48371">
    <property type="entry name" value="ARM repeat"/>
    <property type="match status" value="1"/>
</dbReference>
<evidence type="ECO:0000256" key="4">
    <source>
        <dbReference type="SAM" id="MobiDB-lite"/>
    </source>
</evidence>
<dbReference type="EMBL" id="KZ819337">
    <property type="protein sequence ID" value="PWN18267.1"/>
    <property type="molecule type" value="Genomic_DNA"/>
</dbReference>
<evidence type="ECO:0000313" key="8">
    <source>
        <dbReference type="EMBL" id="PWN18267.1"/>
    </source>
</evidence>
<evidence type="ECO:0008006" key="10">
    <source>
        <dbReference type="Google" id="ProtNLM"/>
    </source>
</evidence>
<proteinExistence type="inferred from homology"/>
<name>A0A316TYP8_9BASI</name>
<feature type="domain" description="Mon2/Sec7/BIG1-like HUS" evidence="5">
    <location>
        <begin position="236"/>
        <end position="390"/>
    </location>
</feature>
<dbReference type="STRING" id="1684307.A0A316TYP8"/>